<reference evidence="2 3" key="1">
    <citation type="journal article" date="2016" name="Nat. Commun.">
        <title>Thousands of microbial genomes shed light on interconnected biogeochemical processes in an aquifer system.</title>
        <authorList>
            <person name="Anantharaman K."/>
            <person name="Brown C.T."/>
            <person name="Hug L.A."/>
            <person name="Sharon I."/>
            <person name="Castelle C.J."/>
            <person name="Probst A.J."/>
            <person name="Thomas B.C."/>
            <person name="Singh A."/>
            <person name="Wilkins M.J."/>
            <person name="Karaoz U."/>
            <person name="Brodie E.L."/>
            <person name="Williams K.H."/>
            <person name="Hubbard S.S."/>
            <person name="Banfield J.F."/>
        </authorList>
    </citation>
    <scope>NUCLEOTIDE SEQUENCE [LARGE SCALE GENOMIC DNA]</scope>
</reference>
<comment type="caution">
    <text evidence="2">The sequence shown here is derived from an EMBL/GenBank/DDBJ whole genome shotgun (WGS) entry which is preliminary data.</text>
</comment>
<dbReference type="PROSITE" id="PS01125">
    <property type="entry name" value="ROK"/>
    <property type="match status" value="1"/>
</dbReference>
<proteinExistence type="inferred from homology"/>
<dbReference type="PANTHER" id="PTHR18964:SF149">
    <property type="entry name" value="BIFUNCTIONAL UDP-N-ACETYLGLUCOSAMINE 2-EPIMERASE_N-ACETYLMANNOSAMINE KINASE"/>
    <property type="match status" value="1"/>
</dbReference>
<dbReference type="InterPro" id="IPR043129">
    <property type="entry name" value="ATPase_NBD"/>
</dbReference>
<gene>
    <name evidence="2" type="ORF">A2172_00040</name>
</gene>
<dbReference type="CDD" id="cd23763">
    <property type="entry name" value="ASKHA_ATPase_ROK"/>
    <property type="match status" value="1"/>
</dbReference>
<comment type="similarity">
    <text evidence="1">Belongs to the ROK (NagC/XylR) family.</text>
</comment>
<evidence type="ECO:0000313" key="3">
    <source>
        <dbReference type="Proteomes" id="UP000176631"/>
    </source>
</evidence>
<evidence type="ECO:0000256" key="1">
    <source>
        <dbReference type="ARBA" id="ARBA00006479"/>
    </source>
</evidence>
<evidence type="ECO:0000313" key="2">
    <source>
        <dbReference type="EMBL" id="OGY23601.1"/>
    </source>
</evidence>
<dbReference type="PANTHER" id="PTHR18964">
    <property type="entry name" value="ROK (REPRESSOR, ORF, KINASE) FAMILY"/>
    <property type="match status" value="1"/>
</dbReference>
<evidence type="ECO:0008006" key="4">
    <source>
        <dbReference type="Google" id="ProtNLM"/>
    </source>
</evidence>
<dbReference type="InterPro" id="IPR000600">
    <property type="entry name" value="ROK"/>
</dbReference>
<dbReference type="EMBL" id="MHCP01000024">
    <property type="protein sequence ID" value="OGY23601.1"/>
    <property type="molecule type" value="Genomic_DNA"/>
</dbReference>
<dbReference type="AlphaFoldDB" id="A0A1G1W7J4"/>
<sequence>MFIGIDIGGTHIRVGIGSNGSIKEKRDFKTREFHENIQEIKEAVLDLSKTIQVEAVGIGIPGFLNIKEGKITHSPNLVGWDNIELVDIFSKILEKKVYLGHDASVAALGEATYGAGKGRNPVLYFTVSTGVGSGLIINGNMFHGVFNPEAGHQILKKDGVGHTGAPAADLESLASGSAIKRLYNKTPEEVEGTKQWIEAMDWLAVGLTNSILHYSPEIVIIGGGMTKHTDNFFQPLKKSMKNYLIKLPQVPIVPAALGQDSGIIGALTLAEKGN</sequence>
<dbReference type="STRING" id="1802593.A2172_00040"/>
<dbReference type="InterPro" id="IPR049874">
    <property type="entry name" value="ROK_cs"/>
</dbReference>
<name>A0A1G1W7J4_9BACT</name>
<dbReference type="Pfam" id="PF00480">
    <property type="entry name" value="ROK"/>
    <property type="match status" value="1"/>
</dbReference>
<organism evidence="2 3">
    <name type="scientific">Candidatus Woykebacteria bacterium RBG_13_40_15</name>
    <dbReference type="NCBI Taxonomy" id="1802593"/>
    <lineage>
        <taxon>Bacteria</taxon>
        <taxon>Candidatus Woykeibacteriota</taxon>
    </lineage>
</organism>
<dbReference type="SUPFAM" id="SSF53067">
    <property type="entry name" value="Actin-like ATPase domain"/>
    <property type="match status" value="1"/>
</dbReference>
<dbReference type="Proteomes" id="UP000176631">
    <property type="component" value="Unassembled WGS sequence"/>
</dbReference>
<protein>
    <recommendedName>
        <fullName evidence="4">Sugar kinase</fullName>
    </recommendedName>
</protein>
<dbReference type="Gene3D" id="3.30.420.40">
    <property type="match status" value="2"/>
</dbReference>
<accession>A0A1G1W7J4</accession>